<accession>A0A644XPT4</accession>
<keyword evidence="1" id="KW-0812">Transmembrane</keyword>
<dbReference type="EMBL" id="VSSQ01002900">
    <property type="protein sequence ID" value="MPM17987.1"/>
    <property type="molecule type" value="Genomic_DNA"/>
</dbReference>
<proteinExistence type="predicted"/>
<sequence length="63" mass="7035">MSVFEITLVITGISLRNLADLDAVTTISFRFLASFFVLSTVLTVSILLIKRRVDNNVTNIQFS</sequence>
<evidence type="ECO:0000313" key="2">
    <source>
        <dbReference type="EMBL" id="MPM17987.1"/>
    </source>
</evidence>
<feature type="transmembrane region" description="Helical" evidence="1">
    <location>
        <begin position="27"/>
        <end position="49"/>
    </location>
</feature>
<name>A0A644XPT4_9ZZZZ</name>
<reference evidence="2" key="1">
    <citation type="submission" date="2019-08" db="EMBL/GenBank/DDBJ databases">
        <authorList>
            <person name="Kucharzyk K."/>
            <person name="Murdoch R.W."/>
            <person name="Higgins S."/>
            <person name="Loffler F."/>
        </authorList>
    </citation>
    <scope>NUCLEOTIDE SEQUENCE</scope>
</reference>
<comment type="caution">
    <text evidence="2">The sequence shown here is derived from an EMBL/GenBank/DDBJ whole genome shotgun (WGS) entry which is preliminary data.</text>
</comment>
<dbReference type="AlphaFoldDB" id="A0A644XPT4"/>
<gene>
    <name evidence="2" type="ORF">SDC9_64388</name>
</gene>
<keyword evidence="1" id="KW-1133">Transmembrane helix</keyword>
<evidence type="ECO:0000256" key="1">
    <source>
        <dbReference type="SAM" id="Phobius"/>
    </source>
</evidence>
<organism evidence="2">
    <name type="scientific">bioreactor metagenome</name>
    <dbReference type="NCBI Taxonomy" id="1076179"/>
    <lineage>
        <taxon>unclassified sequences</taxon>
        <taxon>metagenomes</taxon>
        <taxon>ecological metagenomes</taxon>
    </lineage>
</organism>
<keyword evidence="1" id="KW-0472">Membrane</keyword>
<protein>
    <submittedName>
        <fullName evidence="2">Uncharacterized protein</fullName>
    </submittedName>
</protein>